<evidence type="ECO:0000313" key="4">
    <source>
        <dbReference type="Proteomes" id="UP001530400"/>
    </source>
</evidence>
<feature type="region of interest" description="Disordered" evidence="1">
    <location>
        <begin position="194"/>
        <end position="213"/>
    </location>
</feature>
<dbReference type="InterPro" id="IPR014044">
    <property type="entry name" value="CAP_dom"/>
</dbReference>
<dbReference type="InterPro" id="IPR001932">
    <property type="entry name" value="PPM-type_phosphatase-like_dom"/>
</dbReference>
<protein>
    <recommendedName>
        <fullName evidence="2">PPM-type phosphatase domain-containing protein</fullName>
    </recommendedName>
</protein>
<dbReference type="Gene3D" id="3.40.33.10">
    <property type="entry name" value="CAP"/>
    <property type="match status" value="1"/>
</dbReference>
<dbReference type="InterPro" id="IPR035940">
    <property type="entry name" value="CAP_sf"/>
</dbReference>
<dbReference type="AlphaFoldDB" id="A0ABD3N4M5"/>
<dbReference type="Gene3D" id="3.60.40.10">
    <property type="entry name" value="PPM-type phosphatase domain"/>
    <property type="match status" value="1"/>
</dbReference>
<feature type="region of interest" description="Disordered" evidence="1">
    <location>
        <begin position="1"/>
        <end position="97"/>
    </location>
</feature>
<gene>
    <name evidence="3" type="ORF">ACHAWO_013203</name>
</gene>
<feature type="region of interest" description="Disordered" evidence="1">
    <location>
        <begin position="219"/>
        <end position="266"/>
    </location>
</feature>
<proteinExistence type="predicted"/>
<dbReference type="PANTHER" id="PTHR13832">
    <property type="entry name" value="PROTEIN PHOSPHATASE 2C"/>
    <property type="match status" value="1"/>
</dbReference>
<dbReference type="SMART" id="SM00332">
    <property type="entry name" value="PP2Cc"/>
    <property type="match status" value="1"/>
</dbReference>
<feature type="domain" description="PPM-type phosphatase" evidence="2">
    <location>
        <begin position="320"/>
        <end position="578"/>
    </location>
</feature>
<evidence type="ECO:0000259" key="2">
    <source>
        <dbReference type="PROSITE" id="PS51746"/>
    </source>
</evidence>
<feature type="compositionally biased region" description="Basic and acidic residues" evidence="1">
    <location>
        <begin position="19"/>
        <end position="31"/>
    </location>
</feature>
<feature type="compositionally biased region" description="Basic and acidic residues" evidence="1">
    <location>
        <begin position="631"/>
        <end position="641"/>
    </location>
</feature>
<reference evidence="3 4" key="1">
    <citation type="submission" date="2024-10" db="EMBL/GenBank/DDBJ databases">
        <title>Updated reference genomes for cyclostephanoid diatoms.</title>
        <authorList>
            <person name="Roberts W.R."/>
            <person name="Alverson A.J."/>
        </authorList>
    </citation>
    <scope>NUCLEOTIDE SEQUENCE [LARGE SCALE GENOMIC DNA]</scope>
    <source>
        <strain evidence="3 4">AJA010-31</strain>
    </source>
</reference>
<dbReference type="PANTHER" id="PTHR13832:SF827">
    <property type="entry name" value="PROTEIN PHOSPHATASE 1L"/>
    <property type="match status" value="1"/>
</dbReference>
<dbReference type="SUPFAM" id="SSF81606">
    <property type="entry name" value="PP2C-like"/>
    <property type="match status" value="1"/>
</dbReference>
<comment type="caution">
    <text evidence="3">The sequence shown here is derived from an EMBL/GenBank/DDBJ whole genome shotgun (WGS) entry which is preliminary data.</text>
</comment>
<dbReference type="InterPro" id="IPR036457">
    <property type="entry name" value="PPM-type-like_dom_sf"/>
</dbReference>
<dbReference type="Pfam" id="PF00481">
    <property type="entry name" value="PP2C"/>
    <property type="match status" value="1"/>
</dbReference>
<organism evidence="3 4">
    <name type="scientific">Cyclotella atomus</name>
    <dbReference type="NCBI Taxonomy" id="382360"/>
    <lineage>
        <taxon>Eukaryota</taxon>
        <taxon>Sar</taxon>
        <taxon>Stramenopiles</taxon>
        <taxon>Ochrophyta</taxon>
        <taxon>Bacillariophyta</taxon>
        <taxon>Coscinodiscophyceae</taxon>
        <taxon>Thalassiosirophycidae</taxon>
        <taxon>Stephanodiscales</taxon>
        <taxon>Stephanodiscaceae</taxon>
        <taxon>Cyclotella</taxon>
    </lineage>
</organism>
<dbReference type="EMBL" id="JALLPJ020001295">
    <property type="protein sequence ID" value="KAL3771025.1"/>
    <property type="molecule type" value="Genomic_DNA"/>
</dbReference>
<dbReference type="SUPFAM" id="SSF55797">
    <property type="entry name" value="PR-1-like"/>
    <property type="match status" value="1"/>
</dbReference>
<name>A0ABD3N4M5_9STRA</name>
<feature type="compositionally biased region" description="Polar residues" evidence="1">
    <location>
        <begin position="219"/>
        <end position="232"/>
    </location>
</feature>
<dbReference type="SMART" id="SM00198">
    <property type="entry name" value="SCP"/>
    <property type="match status" value="1"/>
</dbReference>
<dbReference type="PROSITE" id="PS51746">
    <property type="entry name" value="PPM_2"/>
    <property type="match status" value="1"/>
</dbReference>
<evidence type="ECO:0000313" key="3">
    <source>
        <dbReference type="EMBL" id="KAL3771025.1"/>
    </source>
</evidence>
<dbReference type="CDD" id="cd00143">
    <property type="entry name" value="PP2Cc"/>
    <property type="match status" value="1"/>
</dbReference>
<accession>A0ABD3N4M5</accession>
<sequence>MAKLWNKLLAPTGGSQSLLKRDGPKSDLFNDRDDDDSSSLSGREPKKKSATGSRRLLVGARLLRRTKTAGDEDGYESDASNNSDNSTRSTSSSFLKFQSRPKWRSLLNNKTVVQRKEDGSEQPVENKQSKWPLFSQIYKRQNQILRDEEGGDGSSDEEESDEEYESELAPPAPVFEMQMEGNVLALNSTITTQESGISTCERSEKDKKLPSVATAKTASFETAASGDEQLQPQAPIPPKKEDKKNAPLTMSAEKSNDKRKKRRPKIMATKQTNDILTPLSIPLTICYSLRSAIGDGSTRQRNSHALMERRAMRPNGSHLDCSHWSHRGKRSYMEGMYYRFVIEHIGKVSTHKSDASPITWLAVFDGHGGPAAAQFCSDWLSSYVRKNEFFPDRLPLAMETAFKKLDADFVSFGNLDGSTACACAVVGDSKVICSNAGDSRAIIVRRDGSYVPLSEDHKPGRNDETKRINDLGGRVIYWGRWRVEGVLAVSRSIGDAKLKPYVTASPDVVEHEIGNDDMFLVIASDGVWDTMTSDLVAKFVLVNTCKIVNKSLQVGKYRISLEYTYSIMRNLLAVALLLSAGCDAASLRKGDEGFEVVGGSPVRETPEIDFPGRELEEVDAVKEYVEDEREYVDPESGRRDQSTSCSSTQQSFQLTFKTDGYGYETSYELEKRNSNGSWSRLAYGPNDGKKYQGRTEYPQNPICLDGGETYRLTMMDSGKDGLCCAFGKGMYQYSLDGDVKFSTNYQQAKFQKISKTFVVPLPSNNLPVSGRASVCGSGKQQLRIELTLDDYGDENAWELRNTDSNKIIKGVNTGNYGANESDEIEMCLDDGNYRFTLFDGTGDGICCRTGQGHYKLFMDGDLMVDEQYFNTGKKSSHDIIVGYGKSLTLTTREQQYLDAHNWRRRKAHEEANTDYVALKWSKGLAKHASNWADTLLQDCDVEGIKHEPNVEQGENLAKNTGKGAWGNLYPVENIVRRWVEREEGWNWPSNAHLTQALWRSSKYVGCAESTKTMSNGGTCHIQVCRYARAGNCNMGKYDPKLNQGWKKPMLEDGNPCGPACPPEGCF</sequence>
<dbReference type="FunFam" id="3.40.33.10:FF:000029">
    <property type="entry name" value="Predicted protein"/>
    <property type="match status" value="1"/>
</dbReference>
<feature type="region of interest" description="Disordered" evidence="1">
    <location>
        <begin position="113"/>
        <end position="167"/>
    </location>
</feature>
<keyword evidence="4" id="KW-1185">Reference proteome</keyword>
<dbReference type="Proteomes" id="UP001530400">
    <property type="component" value="Unassembled WGS sequence"/>
</dbReference>
<dbReference type="InterPro" id="IPR015655">
    <property type="entry name" value="PP2C"/>
</dbReference>
<feature type="compositionally biased region" description="Low complexity" evidence="1">
    <location>
        <begin position="77"/>
        <end position="93"/>
    </location>
</feature>
<dbReference type="Pfam" id="PF00188">
    <property type="entry name" value="CAP"/>
    <property type="match status" value="1"/>
</dbReference>
<feature type="region of interest" description="Disordered" evidence="1">
    <location>
        <begin position="628"/>
        <end position="650"/>
    </location>
</feature>
<evidence type="ECO:0000256" key="1">
    <source>
        <dbReference type="SAM" id="MobiDB-lite"/>
    </source>
</evidence>
<feature type="compositionally biased region" description="Acidic residues" evidence="1">
    <location>
        <begin position="149"/>
        <end position="166"/>
    </location>
</feature>